<dbReference type="GO" id="GO:0003964">
    <property type="term" value="F:RNA-directed DNA polymerase activity"/>
    <property type="evidence" value="ECO:0007669"/>
    <property type="project" value="UniProtKB-KW"/>
</dbReference>
<dbReference type="PANTHER" id="PTHR37984">
    <property type="entry name" value="PROTEIN CBG26694"/>
    <property type="match status" value="1"/>
</dbReference>
<keyword evidence="10" id="KW-1185">Reference proteome</keyword>
<evidence type="ECO:0000256" key="3">
    <source>
        <dbReference type="ARBA" id="ARBA00022722"/>
    </source>
</evidence>
<dbReference type="EMBL" id="CP144751">
    <property type="protein sequence ID" value="WVZ84678.1"/>
    <property type="molecule type" value="Genomic_DNA"/>
</dbReference>
<dbReference type="InterPro" id="IPR050951">
    <property type="entry name" value="Retrovirus_Pol_polyprotein"/>
</dbReference>
<dbReference type="Gene3D" id="3.10.10.10">
    <property type="entry name" value="HIV Type 1 Reverse Transcriptase, subunit A, domain 1"/>
    <property type="match status" value="1"/>
</dbReference>
<dbReference type="Gene3D" id="3.30.70.270">
    <property type="match status" value="2"/>
</dbReference>
<evidence type="ECO:0000313" key="9">
    <source>
        <dbReference type="EMBL" id="WVZ84678.1"/>
    </source>
</evidence>
<dbReference type="InterPro" id="IPR043502">
    <property type="entry name" value="DNA/RNA_pol_sf"/>
</dbReference>
<keyword evidence="5" id="KW-0378">Hydrolase</keyword>
<sequence>MEVDKKPMREPQRRLNNAMQEVVKKEVLKLLHAGIIYPVQDSEWVNPIQVVPKKGGMTVAKNQNNELIPQRTVTGWRMCIDYRKLNAATRKDHFPLPFIDEMLERLANHSFFCYLDGYSVYHQISIHPEDQSKTTFTCPYGMFAYRRMSFGLCNAPASFQRCMMAIFFDFIENIMEVFMDDFSVYGKNFDQCLENLEKVLQRCKEVDLVEGIVLGHRISERGIEVDHAKIEVIEQLPPPTNIKAIRSFLGHAGFYRRFIKNFSHIAWPLTNLLAKDAPFVFNEECLKAFHKLKEALVTAPIIQPPDWNKPFEIMCDASDYAVGAVLGQTNDKKHHAISYASKTLTGPQLNYSTTEKELLAVVFAIDKFRSYLVGANVIIYTDHAALKYLPTKKDAKPRLIRWVLLLQEFDIKIRDKKGVVTDEI</sequence>
<dbReference type="GO" id="GO:0016787">
    <property type="term" value="F:hydrolase activity"/>
    <property type="evidence" value="ECO:0007669"/>
    <property type="project" value="UniProtKB-KW"/>
</dbReference>
<dbReference type="CDD" id="cd09274">
    <property type="entry name" value="RNase_HI_RT_Ty3"/>
    <property type="match status" value="1"/>
</dbReference>
<keyword evidence="4" id="KW-0255">Endonuclease</keyword>
<protein>
    <recommendedName>
        <fullName evidence="11">Reverse transcriptase</fullName>
    </recommendedName>
</protein>
<keyword evidence="1" id="KW-0808">Transferase</keyword>
<evidence type="ECO:0000256" key="2">
    <source>
        <dbReference type="ARBA" id="ARBA00022695"/>
    </source>
</evidence>
<dbReference type="Proteomes" id="UP001341281">
    <property type="component" value="Chromosome 07"/>
</dbReference>
<evidence type="ECO:0008006" key="11">
    <source>
        <dbReference type="Google" id="ProtNLM"/>
    </source>
</evidence>
<keyword evidence="6" id="KW-0695">RNA-directed DNA polymerase</keyword>
<feature type="domain" description="Reverse transcriptase" evidence="7">
    <location>
        <begin position="69"/>
        <end position="208"/>
    </location>
</feature>
<evidence type="ECO:0000256" key="4">
    <source>
        <dbReference type="ARBA" id="ARBA00022759"/>
    </source>
</evidence>
<organism evidence="9 10">
    <name type="scientific">Paspalum notatum var. saurae</name>
    <dbReference type="NCBI Taxonomy" id="547442"/>
    <lineage>
        <taxon>Eukaryota</taxon>
        <taxon>Viridiplantae</taxon>
        <taxon>Streptophyta</taxon>
        <taxon>Embryophyta</taxon>
        <taxon>Tracheophyta</taxon>
        <taxon>Spermatophyta</taxon>
        <taxon>Magnoliopsida</taxon>
        <taxon>Liliopsida</taxon>
        <taxon>Poales</taxon>
        <taxon>Poaceae</taxon>
        <taxon>PACMAD clade</taxon>
        <taxon>Panicoideae</taxon>
        <taxon>Andropogonodae</taxon>
        <taxon>Paspaleae</taxon>
        <taxon>Paspalinae</taxon>
        <taxon>Paspalum</taxon>
    </lineage>
</organism>
<proteinExistence type="predicted"/>
<evidence type="ECO:0000256" key="6">
    <source>
        <dbReference type="ARBA" id="ARBA00022918"/>
    </source>
</evidence>
<evidence type="ECO:0000259" key="8">
    <source>
        <dbReference type="Pfam" id="PF17917"/>
    </source>
</evidence>
<dbReference type="FunFam" id="3.30.70.270:FF:000020">
    <property type="entry name" value="Transposon Tf2-6 polyprotein-like Protein"/>
    <property type="match status" value="1"/>
</dbReference>
<evidence type="ECO:0000256" key="5">
    <source>
        <dbReference type="ARBA" id="ARBA00022801"/>
    </source>
</evidence>
<keyword evidence="3" id="KW-0540">Nuclease</keyword>
<name>A0AAQ3U3G8_PASNO</name>
<dbReference type="Pfam" id="PF17917">
    <property type="entry name" value="RT_RNaseH"/>
    <property type="match status" value="1"/>
</dbReference>
<dbReference type="InterPro" id="IPR000477">
    <property type="entry name" value="RT_dom"/>
</dbReference>
<reference evidence="9 10" key="1">
    <citation type="submission" date="2024-02" db="EMBL/GenBank/DDBJ databases">
        <title>High-quality chromosome-scale genome assembly of Pensacola bahiagrass (Paspalum notatum Flugge var. saurae).</title>
        <authorList>
            <person name="Vega J.M."/>
            <person name="Podio M."/>
            <person name="Orjuela J."/>
            <person name="Siena L.A."/>
            <person name="Pessino S.C."/>
            <person name="Combes M.C."/>
            <person name="Mariac C."/>
            <person name="Albertini E."/>
            <person name="Pupilli F."/>
            <person name="Ortiz J.P.A."/>
            <person name="Leblanc O."/>
        </authorList>
    </citation>
    <scope>NUCLEOTIDE SEQUENCE [LARGE SCALE GENOMIC DNA]</scope>
    <source>
        <strain evidence="9">R1</strain>
        <tissue evidence="9">Leaf</tissue>
    </source>
</reference>
<dbReference type="FunFam" id="3.10.20.370:FF:000001">
    <property type="entry name" value="Retrovirus-related Pol polyprotein from transposon 17.6-like protein"/>
    <property type="match status" value="1"/>
</dbReference>
<feature type="domain" description="Reverse transcriptase RNase H-like" evidence="8">
    <location>
        <begin position="306"/>
        <end position="409"/>
    </location>
</feature>
<dbReference type="PANTHER" id="PTHR37984:SF5">
    <property type="entry name" value="PROTEIN NYNRIN-LIKE"/>
    <property type="match status" value="1"/>
</dbReference>
<keyword evidence="2" id="KW-0548">Nucleotidyltransferase</keyword>
<dbReference type="Pfam" id="PF00078">
    <property type="entry name" value="RVT_1"/>
    <property type="match status" value="1"/>
</dbReference>
<dbReference type="InterPro" id="IPR041373">
    <property type="entry name" value="RT_RNaseH"/>
</dbReference>
<dbReference type="CDD" id="cd01647">
    <property type="entry name" value="RT_LTR"/>
    <property type="match status" value="1"/>
</dbReference>
<dbReference type="GO" id="GO:0004519">
    <property type="term" value="F:endonuclease activity"/>
    <property type="evidence" value="ECO:0007669"/>
    <property type="project" value="UniProtKB-KW"/>
</dbReference>
<dbReference type="InterPro" id="IPR043128">
    <property type="entry name" value="Rev_trsase/Diguanyl_cyclase"/>
</dbReference>
<evidence type="ECO:0000313" key="10">
    <source>
        <dbReference type="Proteomes" id="UP001341281"/>
    </source>
</evidence>
<evidence type="ECO:0000256" key="1">
    <source>
        <dbReference type="ARBA" id="ARBA00022679"/>
    </source>
</evidence>
<accession>A0AAQ3U3G8</accession>
<gene>
    <name evidence="9" type="ORF">U9M48_031682</name>
</gene>
<evidence type="ECO:0000259" key="7">
    <source>
        <dbReference type="Pfam" id="PF00078"/>
    </source>
</evidence>
<dbReference type="AlphaFoldDB" id="A0AAQ3U3G8"/>
<dbReference type="SUPFAM" id="SSF56672">
    <property type="entry name" value="DNA/RNA polymerases"/>
    <property type="match status" value="1"/>
</dbReference>